<dbReference type="EMBL" id="VJXW01000006">
    <property type="protein sequence ID" value="TRW26886.1"/>
    <property type="molecule type" value="Genomic_DNA"/>
</dbReference>
<reference evidence="1" key="2">
    <citation type="submission" date="2018-07" db="EMBL/GenBank/DDBJ databases">
        <authorList>
            <person name="Quirk P.G."/>
            <person name="Krulwich T.A."/>
        </authorList>
    </citation>
    <scope>NUCLEOTIDE SEQUENCE</scope>
    <source>
        <strain evidence="1">CCRI-22567</strain>
    </source>
</reference>
<organism evidence="1 3">
    <name type="scientific">Criibacterium bergeronii</name>
    <dbReference type="NCBI Taxonomy" id="1871336"/>
    <lineage>
        <taxon>Bacteria</taxon>
        <taxon>Bacillati</taxon>
        <taxon>Bacillota</taxon>
        <taxon>Clostridia</taxon>
        <taxon>Peptostreptococcales</taxon>
        <taxon>Filifactoraceae</taxon>
        <taxon>Criibacterium</taxon>
    </lineage>
</organism>
<dbReference type="EMBL" id="MBEW02000003">
    <property type="protein sequence ID" value="RDY21962.1"/>
    <property type="molecule type" value="Genomic_DNA"/>
</dbReference>
<evidence type="ECO:0000313" key="3">
    <source>
        <dbReference type="Proteomes" id="UP000093352"/>
    </source>
</evidence>
<keyword evidence="3" id="KW-1185">Reference proteome</keyword>
<gene>
    <name evidence="1" type="ORF">BBG48_002500</name>
    <name evidence="2" type="ORF">FL857_05430</name>
</gene>
<name>A0A371IN89_9FIRM</name>
<dbReference type="STRING" id="1871336.BBG48_06925"/>
<dbReference type="OrthoDB" id="10007169at2"/>
<proteinExistence type="predicted"/>
<evidence type="ECO:0000313" key="1">
    <source>
        <dbReference type="EMBL" id="RDY21962.1"/>
    </source>
</evidence>
<evidence type="ECO:0000313" key="2">
    <source>
        <dbReference type="EMBL" id="TRW26886.1"/>
    </source>
</evidence>
<dbReference type="RefSeq" id="WP_068914137.1">
    <property type="nucleotide sequence ID" value="NZ_MBEW02000003.1"/>
</dbReference>
<evidence type="ECO:0000313" key="4">
    <source>
        <dbReference type="Proteomes" id="UP000319424"/>
    </source>
</evidence>
<accession>A0A371IN89</accession>
<comment type="caution">
    <text evidence="1">The sequence shown here is derived from an EMBL/GenBank/DDBJ whole genome shotgun (WGS) entry which is preliminary data.</text>
</comment>
<sequence length="161" mass="18413">MKIQDVLERNGNNDTAEQAAVMQRHNELLKEIKEKQMLKVRKKEADAKSEEKRNLLEEDVNTYTQSVERIKAAAIAAAVARGQDIAKAQEDFLMSKYPDMLSDATIIKNRLNNIIKQIQGTTTKEDAEKLLQNVDDKILNMPYKDEAHTLFDEAIKIINEK</sequence>
<reference evidence="1 3" key="1">
    <citation type="journal article" date="2016" name="Genome Announc.">
        <title>Draft Genome Sequence of Criibacterium bergeronii gen. nov., sp. nov., Strain CCRI-22567T, Isolated from a Vaginal Sample from a Woman with Bacterial Vaginosis.</title>
        <authorList>
            <person name="Maheux A.F."/>
            <person name="Berube E."/>
            <person name="Boudreau D.K."/>
            <person name="Raymond F."/>
            <person name="Corbeil J."/>
            <person name="Roy P.H."/>
            <person name="Boissinot M."/>
            <person name="Omar R.F."/>
        </authorList>
    </citation>
    <scope>NUCLEOTIDE SEQUENCE [LARGE SCALE GENOMIC DNA]</scope>
    <source>
        <strain evidence="1 3">CCRI-22567</strain>
    </source>
</reference>
<dbReference type="AlphaFoldDB" id="A0A371IN89"/>
<reference evidence="2 4" key="3">
    <citation type="submission" date="2019-07" db="EMBL/GenBank/DDBJ databases">
        <title>Criibacterium bergeronii gen. nov., sp. nov. isolated from human clinical samples.</title>
        <authorList>
            <person name="Maheux A.F."/>
            <person name="Boudreau D.K."/>
            <person name="Berube E."/>
            <person name="Brodeur S."/>
            <person name="Bernard K.A."/>
            <person name="Abed J.Y."/>
            <person name="Ducrey E."/>
            <person name="Guay E.F."/>
            <person name="Raymond F."/>
            <person name="Corbeil J."/>
            <person name="Domingo M.-C."/>
            <person name="Roy P.H."/>
            <person name="Boissinot M."/>
            <person name="Tocheva E.I."/>
            <person name="Omar R.F."/>
        </authorList>
    </citation>
    <scope>NUCLEOTIDE SEQUENCE [LARGE SCALE GENOMIC DNA]</scope>
    <source>
        <strain evidence="2 4">CCRI-24246</strain>
    </source>
</reference>
<dbReference type="Proteomes" id="UP000093352">
    <property type="component" value="Unassembled WGS sequence"/>
</dbReference>
<dbReference type="Proteomes" id="UP000319424">
    <property type="component" value="Unassembled WGS sequence"/>
</dbReference>
<protein>
    <submittedName>
        <fullName evidence="1">Uncharacterized protein</fullName>
    </submittedName>
</protein>